<dbReference type="PANTHER" id="PTHR43827:SF3">
    <property type="entry name" value="NADP-DEPENDENT OXIDOREDUCTASE DOMAIN-CONTAINING PROTEIN"/>
    <property type="match status" value="1"/>
</dbReference>
<dbReference type="AlphaFoldDB" id="A0AAP0L4I7"/>
<organism evidence="3 4">
    <name type="scientific">Stephania yunnanensis</name>
    <dbReference type="NCBI Taxonomy" id="152371"/>
    <lineage>
        <taxon>Eukaryota</taxon>
        <taxon>Viridiplantae</taxon>
        <taxon>Streptophyta</taxon>
        <taxon>Embryophyta</taxon>
        <taxon>Tracheophyta</taxon>
        <taxon>Spermatophyta</taxon>
        <taxon>Magnoliopsida</taxon>
        <taxon>Ranunculales</taxon>
        <taxon>Menispermaceae</taxon>
        <taxon>Menispermoideae</taxon>
        <taxon>Cissampelideae</taxon>
        <taxon>Stephania</taxon>
    </lineage>
</organism>
<dbReference type="InterPro" id="IPR020471">
    <property type="entry name" value="AKR"/>
</dbReference>
<evidence type="ECO:0000313" key="3">
    <source>
        <dbReference type="EMBL" id="KAK9164398.1"/>
    </source>
</evidence>
<dbReference type="EMBL" id="JBBNAF010000002">
    <property type="protein sequence ID" value="KAK9164398.1"/>
    <property type="molecule type" value="Genomic_DNA"/>
</dbReference>
<dbReference type="GO" id="GO:0016616">
    <property type="term" value="F:oxidoreductase activity, acting on the CH-OH group of donors, NAD or NADP as acceptor"/>
    <property type="evidence" value="ECO:0007669"/>
    <property type="project" value="UniProtKB-ARBA"/>
</dbReference>
<keyword evidence="4" id="KW-1185">Reference proteome</keyword>
<evidence type="ECO:0000313" key="4">
    <source>
        <dbReference type="Proteomes" id="UP001420932"/>
    </source>
</evidence>
<dbReference type="Proteomes" id="UP001420932">
    <property type="component" value="Unassembled WGS sequence"/>
</dbReference>
<proteinExistence type="predicted"/>
<gene>
    <name evidence="3" type="ORF">Syun_005300</name>
</gene>
<dbReference type="SUPFAM" id="SSF51430">
    <property type="entry name" value="NAD(P)-linked oxidoreductase"/>
    <property type="match status" value="1"/>
</dbReference>
<keyword evidence="2" id="KW-0560">Oxidoreductase</keyword>
<evidence type="ECO:0000256" key="2">
    <source>
        <dbReference type="ARBA" id="ARBA00023002"/>
    </source>
</evidence>
<reference evidence="3 4" key="1">
    <citation type="submission" date="2024-01" db="EMBL/GenBank/DDBJ databases">
        <title>Genome assemblies of Stephania.</title>
        <authorList>
            <person name="Yang L."/>
        </authorList>
    </citation>
    <scope>NUCLEOTIDE SEQUENCE [LARGE SCALE GENOMIC DNA]</scope>
    <source>
        <strain evidence="3">YNDBR</strain>
        <tissue evidence="3">Leaf</tissue>
    </source>
</reference>
<evidence type="ECO:0000256" key="1">
    <source>
        <dbReference type="ARBA" id="ARBA00022857"/>
    </source>
</evidence>
<sequence length="99" mass="10948">MAITLNNGFTMPIIGLGLWTLKGQKPVKDIMHTALKTGYRHFDTADKNHYTIPLSVGNSSTPLDEDGVLDIDTTITLESTWRSMEELVSMGLVRSIGIR</sequence>
<dbReference type="PANTHER" id="PTHR43827">
    <property type="entry name" value="2,5-DIKETO-D-GLUCONIC ACID REDUCTASE"/>
    <property type="match status" value="1"/>
</dbReference>
<accession>A0AAP0L4I7</accession>
<dbReference type="Gene3D" id="3.20.20.100">
    <property type="entry name" value="NADP-dependent oxidoreductase domain"/>
    <property type="match status" value="2"/>
</dbReference>
<keyword evidence="1" id="KW-0521">NADP</keyword>
<evidence type="ECO:0008006" key="5">
    <source>
        <dbReference type="Google" id="ProtNLM"/>
    </source>
</evidence>
<dbReference type="InterPro" id="IPR036812">
    <property type="entry name" value="NAD(P)_OxRdtase_dom_sf"/>
</dbReference>
<name>A0AAP0L4I7_9MAGN</name>
<protein>
    <recommendedName>
        <fullName evidence="5">NADP-dependent oxidoreductase domain-containing protein</fullName>
    </recommendedName>
</protein>
<comment type="caution">
    <text evidence="3">The sequence shown here is derived from an EMBL/GenBank/DDBJ whole genome shotgun (WGS) entry which is preliminary data.</text>
</comment>